<organism evidence="1">
    <name type="scientific">marine sediment metagenome</name>
    <dbReference type="NCBI Taxonomy" id="412755"/>
    <lineage>
        <taxon>unclassified sequences</taxon>
        <taxon>metagenomes</taxon>
        <taxon>ecological metagenomes</taxon>
    </lineage>
</organism>
<dbReference type="AlphaFoldDB" id="A0A0F9SHF3"/>
<dbReference type="EMBL" id="LAZR01001969">
    <property type="protein sequence ID" value="KKN36391.1"/>
    <property type="molecule type" value="Genomic_DNA"/>
</dbReference>
<accession>A0A0F9SHF3</accession>
<proteinExistence type="predicted"/>
<comment type="caution">
    <text evidence="1">The sequence shown here is derived from an EMBL/GenBank/DDBJ whole genome shotgun (WGS) entry which is preliminary data.</text>
</comment>
<evidence type="ECO:0000313" key="1">
    <source>
        <dbReference type="EMBL" id="KKN36391.1"/>
    </source>
</evidence>
<name>A0A0F9SHF3_9ZZZZ</name>
<sequence length="41" mass="4750">MESVMPSTKKDEYVLEDKDYLLIRALQELTNAIRSMAHGRP</sequence>
<reference evidence="1" key="1">
    <citation type="journal article" date="2015" name="Nature">
        <title>Complex archaea that bridge the gap between prokaryotes and eukaryotes.</title>
        <authorList>
            <person name="Spang A."/>
            <person name="Saw J.H."/>
            <person name="Jorgensen S.L."/>
            <person name="Zaremba-Niedzwiedzka K."/>
            <person name="Martijn J."/>
            <person name="Lind A.E."/>
            <person name="van Eijk R."/>
            <person name="Schleper C."/>
            <person name="Guy L."/>
            <person name="Ettema T.J."/>
        </authorList>
    </citation>
    <scope>NUCLEOTIDE SEQUENCE</scope>
</reference>
<protein>
    <submittedName>
        <fullName evidence="1">Uncharacterized protein</fullName>
    </submittedName>
</protein>
<gene>
    <name evidence="1" type="ORF">LCGC14_0774290</name>
</gene>